<organism evidence="2 3">
    <name type="scientific">Actinocatenispora thailandica</name>
    <dbReference type="NCBI Taxonomy" id="227318"/>
    <lineage>
        <taxon>Bacteria</taxon>
        <taxon>Bacillati</taxon>
        <taxon>Actinomycetota</taxon>
        <taxon>Actinomycetes</taxon>
        <taxon>Micromonosporales</taxon>
        <taxon>Micromonosporaceae</taxon>
        <taxon>Actinocatenispora</taxon>
    </lineage>
</organism>
<dbReference type="KEGG" id="atl:Athai_54900"/>
<proteinExistence type="predicted"/>
<protein>
    <recommendedName>
        <fullName evidence="1">SnoaL-like domain-containing protein</fullName>
    </recommendedName>
</protein>
<reference evidence="2 3" key="1">
    <citation type="submission" date="2020-08" db="EMBL/GenBank/DDBJ databases">
        <title>Whole genome shotgun sequence of Actinocatenispora thailandica NBRC 105041.</title>
        <authorList>
            <person name="Komaki H."/>
            <person name="Tamura T."/>
        </authorList>
    </citation>
    <scope>NUCLEOTIDE SEQUENCE [LARGE SCALE GENOMIC DNA]</scope>
    <source>
        <strain evidence="2 3">NBRC 105041</strain>
    </source>
</reference>
<dbReference type="InterPro" id="IPR037401">
    <property type="entry name" value="SnoaL-like"/>
</dbReference>
<dbReference type="Proteomes" id="UP000611640">
    <property type="component" value="Chromosome"/>
</dbReference>
<sequence>MIAGGLSEQEKEAEFDRLASLYAAETDVRHPFAPLGDTPLHTRAEVRHHFSDGPAWQVDRFEPVGRIHETADPEVVIYEFSYVGSRDGRDFAVPCIFVVRVRDGVIVESRDYVDHLGMARAFGRLDDLATALSA</sequence>
<dbReference type="Gene3D" id="3.10.450.50">
    <property type="match status" value="1"/>
</dbReference>
<evidence type="ECO:0000313" key="2">
    <source>
        <dbReference type="EMBL" id="BCJ37987.1"/>
    </source>
</evidence>
<gene>
    <name evidence="2" type="ORF">Athai_54900</name>
</gene>
<name>A0A7R7HZ71_9ACTN</name>
<evidence type="ECO:0000259" key="1">
    <source>
        <dbReference type="Pfam" id="PF12680"/>
    </source>
</evidence>
<dbReference type="SUPFAM" id="SSF54427">
    <property type="entry name" value="NTF2-like"/>
    <property type="match status" value="1"/>
</dbReference>
<dbReference type="InterPro" id="IPR032710">
    <property type="entry name" value="NTF2-like_dom_sf"/>
</dbReference>
<feature type="domain" description="SnoaL-like" evidence="1">
    <location>
        <begin position="13"/>
        <end position="108"/>
    </location>
</feature>
<evidence type="ECO:0000313" key="3">
    <source>
        <dbReference type="Proteomes" id="UP000611640"/>
    </source>
</evidence>
<keyword evidence="3" id="KW-1185">Reference proteome</keyword>
<dbReference type="AlphaFoldDB" id="A0A7R7HZ71"/>
<dbReference type="Pfam" id="PF12680">
    <property type="entry name" value="SnoaL_2"/>
    <property type="match status" value="1"/>
</dbReference>
<accession>A0A7R7HZ71</accession>
<dbReference type="EMBL" id="AP023355">
    <property type="protein sequence ID" value="BCJ37987.1"/>
    <property type="molecule type" value="Genomic_DNA"/>
</dbReference>